<protein>
    <submittedName>
        <fullName evidence="1">Uncharacterized protein</fullName>
    </submittedName>
</protein>
<accession>A0A132NY64</accession>
<proteinExistence type="predicted"/>
<evidence type="ECO:0000313" key="2">
    <source>
        <dbReference type="Proteomes" id="UP000070089"/>
    </source>
</evidence>
<name>A0A132NY64_GIAIN</name>
<dbReference type="Proteomes" id="UP000070089">
    <property type="component" value="Unassembled WGS sequence"/>
</dbReference>
<gene>
    <name evidence="1" type="ORF">QR46_0971</name>
</gene>
<comment type="caution">
    <text evidence="1">The sequence shown here is derived from an EMBL/GenBank/DDBJ whole genome shotgun (WGS) entry which is preliminary data.</text>
</comment>
<dbReference type="VEuPathDB" id="GiardiaDB:QR46_0971"/>
<organism evidence="1 2">
    <name type="scientific">Giardia duodenalis assemblage B</name>
    <dbReference type="NCBI Taxonomy" id="1394984"/>
    <lineage>
        <taxon>Eukaryota</taxon>
        <taxon>Metamonada</taxon>
        <taxon>Diplomonadida</taxon>
        <taxon>Hexamitidae</taxon>
        <taxon>Giardiinae</taxon>
        <taxon>Giardia</taxon>
    </lineage>
</organism>
<sequence length="255" mass="27788">MLAQPFMGKRWVYGGQRAQRETTSSKIPDNCDGILVTSACLESRTVVKSVIQILQDYVSIFSPLREECATLEDELAALAKSGSRLIAVPTGVRGFVFVGWMRGPGDPDANDVVDCLRKALAEGKAFYQLSRIYPVLATSGFRAAEIRRGVTKAVTSYLTTIEDVDSSAKSRCTEERPFLINVSASVRHNGSCNSRDVEREASDAALAAAQTLGWHASVMPAASDAFLVINVCRTIVYYTMRNDDCKASYTAPVLQ</sequence>
<dbReference type="OrthoDB" id="10255603at2759"/>
<dbReference type="EMBL" id="JXTI01000017">
    <property type="protein sequence ID" value="KWX14993.1"/>
    <property type="molecule type" value="Genomic_DNA"/>
</dbReference>
<dbReference type="AlphaFoldDB" id="A0A132NY64"/>
<evidence type="ECO:0000313" key="1">
    <source>
        <dbReference type="EMBL" id="KWX14993.1"/>
    </source>
</evidence>
<reference evidence="1 2" key="1">
    <citation type="journal article" date="2015" name="Mol. Biochem. Parasitol.">
        <title>Identification of polymorphic genes for use in assemblage B genotyping assays through comparative genomics of multiple assemblage B Giardia duodenalis isolates.</title>
        <authorList>
            <person name="Wielinga C."/>
            <person name="Thompson R.C."/>
            <person name="Monis P."/>
            <person name="Ryan U."/>
        </authorList>
    </citation>
    <scope>NUCLEOTIDE SEQUENCE [LARGE SCALE GENOMIC DNA]</scope>
    <source>
        <strain evidence="1 2">BAH15c1</strain>
    </source>
</reference>